<gene>
    <name evidence="3" type="ORF">SAMN04487892_2874</name>
</gene>
<feature type="compositionally biased region" description="Polar residues" evidence="1">
    <location>
        <begin position="227"/>
        <end position="242"/>
    </location>
</feature>
<evidence type="ECO:0000313" key="3">
    <source>
        <dbReference type="EMBL" id="SDW97594.1"/>
    </source>
</evidence>
<evidence type="ECO:0000259" key="2">
    <source>
        <dbReference type="Pfam" id="PF10988"/>
    </source>
</evidence>
<dbReference type="Gene3D" id="2.160.20.120">
    <property type="match status" value="1"/>
</dbReference>
<dbReference type="PANTHER" id="PTHR39200:SF1">
    <property type="entry name" value="AUTO-TRANSPORTER ADHESIN HEAD GIN DOMAIN-CONTAINING PROTEIN-RELATED"/>
    <property type="match status" value="1"/>
</dbReference>
<sequence>MKKFITLGLALCTVAISSAQWGGKKVKGNGDVVTIERSVGDYDAVSLAGWFDVEIVSGNEGELTLKGESNLLEYIETEVKNGKLVIKTEKGINLKPSNWNSSIVITVPVESIDAVSLAGSGDIVGHTTIKTNNFSTNLAGSGDITLEVDAKSIDASLAGSGDINLSGKTTDFEVSIAGSGDIKAYDLEAENVKASISGSADIRVTANQSIEARVSGSGDIHYRGNPTKINTKSSGSGDITKG</sequence>
<dbReference type="OrthoDB" id="5585143at2"/>
<evidence type="ECO:0000313" key="4">
    <source>
        <dbReference type="Proteomes" id="UP000199592"/>
    </source>
</evidence>
<proteinExistence type="predicted"/>
<keyword evidence="4" id="KW-1185">Reference proteome</keyword>
<dbReference type="AlphaFoldDB" id="A0A1H2XYS8"/>
<organism evidence="3 4">
    <name type="scientific">Flagellimonas zhangzhouensis</name>
    <dbReference type="NCBI Taxonomy" id="1073328"/>
    <lineage>
        <taxon>Bacteria</taxon>
        <taxon>Pseudomonadati</taxon>
        <taxon>Bacteroidota</taxon>
        <taxon>Flavobacteriia</taxon>
        <taxon>Flavobacteriales</taxon>
        <taxon>Flavobacteriaceae</taxon>
        <taxon>Flagellimonas</taxon>
    </lineage>
</organism>
<feature type="region of interest" description="Disordered" evidence="1">
    <location>
        <begin position="216"/>
        <end position="242"/>
    </location>
</feature>
<dbReference type="PANTHER" id="PTHR39200">
    <property type="entry name" value="HYPOTHETICAL EXPORTED PROTEIN"/>
    <property type="match status" value="1"/>
</dbReference>
<dbReference type="RefSeq" id="WP_090298021.1">
    <property type="nucleotide sequence ID" value="NZ_FNKI01000003.1"/>
</dbReference>
<dbReference type="Pfam" id="PF10988">
    <property type="entry name" value="DUF2807"/>
    <property type="match status" value="1"/>
</dbReference>
<reference evidence="4" key="1">
    <citation type="submission" date="2016-10" db="EMBL/GenBank/DDBJ databases">
        <authorList>
            <person name="Varghese N."/>
            <person name="Submissions S."/>
        </authorList>
    </citation>
    <scope>NUCLEOTIDE SEQUENCE [LARGE SCALE GENOMIC DNA]</scope>
    <source>
        <strain evidence="4">DSM 25030</strain>
    </source>
</reference>
<name>A0A1H2XYS8_9FLAO</name>
<evidence type="ECO:0000256" key="1">
    <source>
        <dbReference type="SAM" id="MobiDB-lite"/>
    </source>
</evidence>
<dbReference type="Proteomes" id="UP000199592">
    <property type="component" value="Unassembled WGS sequence"/>
</dbReference>
<accession>A0A1H2XYS8</accession>
<dbReference type="STRING" id="1073328.SAMN05216294_2882"/>
<protein>
    <submittedName>
        <fullName evidence="3">Putative auto-transporter adhesin, head GIN domain</fullName>
    </submittedName>
</protein>
<feature type="domain" description="Putative auto-transporter adhesin head GIN" evidence="2">
    <location>
        <begin position="41"/>
        <end position="226"/>
    </location>
</feature>
<dbReference type="InterPro" id="IPR021255">
    <property type="entry name" value="DUF2807"/>
</dbReference>
<dbReference type="EMBL" id="FNMY01000004">
    <property type="protein sequence ID" value="SDW97594.1"/>
    <property type="molecule type" value="Genomic_DNA"/>
</dbReference>